<evidence type="ECO:0000256" key="1">
    <source>
        <dbReference type="SAM" id="MobiDB-lite"/>
    </source>
</evidence>
<evidence type="ECO:0000313" key="2">
    <source>
        <dbReference type="EMBL" id="GMS85130.1"/>
    </source>
</evidence>
<protein>
    <submittedName>
        <fullName evidence="2">Uncharacterized protein</fullName>
    </submittedName>
</protein>
<dbReference type="EMBL" id="BTSX01000002">
    <property type="protein sequence ID" value="GMS85130.1"/>
    <property type="molecule type" value="Genomic_DNA"/>
</dbReference>
<gene>
    <name evidence="2" type="ORF">PENTCL1PPCAC_7305</name>
</gene>
<feature type="non-terminal residue" evidence="2">
    <location>
        <position position="1"/>
    </location>
</feature>
<keyword evidence="3" id="KW-1185">Reference proteome</keyword>
<evidence type="ECO:0000313" key="3">
    <source>
        <dbReference type="Proteomes" id="UP001432027"/>
    </source>
</evidence>
<reference evidence="2" key="1">
    <citation type="submission" date="2023-10" db="EMBL/GenBank/DDBJ databases">
        <title>Genome assembly of Pristionchus species.</title>
        <authorList>
            <person name="Yoshida K."/>
            <person name="Sommer R.J."/>
        </authorList>
    </citation>
    <scope>NUCLEOTIDE SEQUENCE</scope>
    <source>
        <strain evidence="2">RS0144</strain>
    </source>
</reference>
<comment type="caution">
    <text evidence="2">The sequence shown here is derived from an EMBL/GenBank/DDBJ whole genome shotgun (WGS) entry which is preliminary data.</text>
</comment>
<feature type="region of interest" description="Disordered" evidence="1">
    <location>
        <begin position="66"/>
        <end position="102"/>
    </location>
</feature>
<feature type="compositionally biased region" description="Basic and acidic residues" evidence="1">
    <location>
        <begin position="19"/>
        <end position="31"/>
    </location>
</feature>
<dbReference type="Proteomes" id="UP001432027">
    <property type="component" value="Unassembled WGS sequence"/>
</dbReference>
<feature type="compositionally biased region" description="Basic and acidic residues" evidence="1">
    <location>
        <begin position="66"/>
        <end position="90"/>
    </location>
</feature>
<name>A0AAV5SQ52_9BILA</name>
<sequence>VVPSKKQRTRGISLPKKGSMRDKESSSDSKRIFSSSSLEERLKSAEEIRDKAQAEYVEMITKYRELEGKSQEKAKQQNKEMEESARRNAELEEEDSEKSMEWIDKYENEVRKCQESEKREMRQ</sequence>
<dbReference type="AlphaFoldDB" id="A0AAV5SQ52"/>
<feature type="region of interest" description="Disordered" evidence="1">
    <location>
        <begin position="1"/>
        <end position="44"/>
    </location>
</feature>
<accession>A0AAV5SQ52</accession>
<organism evidence="2 3">
    <name type="scientific">Pristionchus entomophagus</name>
    <dbReference type="NCBI Taxonomy" id="358040"/>
    <lineage>
        <taxon>Eukaryota</taxon>
        <taxon>Metazoa</taxon>
        <taxon>Ecdysozoa</taxon>
        <taxon>Nematoda</taxon>
        <taxon>Chromadorea</taxon>
        <taxon>Rhabditida</taxon>
        <taxon>Rhabditina</taxon>
        <taxon>Diplogasteromorpha</taxon>
        <taxon>Diplogasteroidea</taxon>
        <taxon>Neodiplogasteridae</taxon>
        <taxon>Pristionchus</taxon>
    </lineage>
</organism>
<proteinExistence type="predicted"/>